<name>A0ABT5W547_9BACL</name>
<sequence>MPKKSGHGDPVCRWSKHRICPLHFDFLGGGIHYKQIELKKHKKWIKKGEGKIEFHSL</sequence>
<evidence type="ECO:0000313" key="2">
    <source>
        <dbReference type="Proteomes" id="UP001213979"/>
    </source>
</evidence>
<dbReference type="EMBL" id="JAQOTG010000010">
    <property type="protein sequence ID" value="MDE8564438.1"/>
    <property type="molecule type" value="Genomic_DNA"/>
</dbReference>
<accession>A0ABT5W547</accession>
<reference evidence="1 2" key="1">
    <citation type="submission" date="2023-01" db="EMBL/GenBank/DDBJ databases">
        <title>Genome-based reclassification of Anoxybacillus geothermalis as a later heterotypic synonym of Anoxybacillus rupiensis.</title>
        <authorList>
            <person name="Inan Bektas K."/>
            <person name="Canakci S."/>
            <person name="Belduz A.A."/>
            <person name="Guler H.H."/>
        </authorList>
    </citation>
    <scope>NUCLEOTIDE SEQUENCE [LARGE SCALE GENOMIC DNA]</scope>
    <source>
        <strain evidence="1 2">DSM 17127</strain>
    </source>
</reference>
<evidence type="ECO:0000313" key="1">
    <source>
        <dbReference type="EMBL" id="MDE8564438.1"/>
    </source>
</evidence>
<keyword evidence="2" id="KW-1185">Reference proteome</keyword>
<protein>
    <submittedName>
        <fullName evidence="1">Uncharacterized protein</fullName>
    </submittedName>
</protein>
<gene>
    <name evidence="1" type="ORF">PNH38_11180</name>
</gene>
<organism evidence="1 2">
    <name type="scientific">Anoxybacteroides rupiense</name>
    <dbReference type="NCBI Taxonomy" id="311460"/>
    <lineage>
        <taxon>Bacteria</taxon>
        <taxon>Bacillati</taxon>
        <taxon>Bacillota</taxon>
        <taxon>Bacilli</taxon>
        <taxon>Bacillales</taxon>
        <taxon>Anoxybacillaceae</taxon>
        <taxon>Anoxybacteroides</taxon>
    </lineage>
</organism>
<proteinExistence type="predicted"/>
<dbReference type="Proteomes" id="UP001213979">
    <property type="component" value="Unassembled WGS sequence"/>
</dbReference>
<comment type="caution">
    <text evidence="1">The sequence shown here is derived from an EMBL/GenBank/DDBJ whole genome shotgun (WGS) entry which is preliminary data.</text>
</comment>